<dbReference type="GO" id="GO:0055085">
    <property type="term" value="P:transmembrane transport"/>
    <property type="evidence" value="ECO:0007669"/>
    <property type="project" value="InterPro"/>
</dbReference>
<evidence type="ECO:0000256" key="1">
    <source>
        <dbReference type="ARBA" id="ARBA00004383"/>
    </source>
</evidence>
<dbReference type="PANTHER" id="PTHR33446">
    <property type="entry name" value="PROTEIN TONB-RELATED"/>
    <property type="match status" value="1"/>
</dbReference>
<accession>A0A1B1U4X4</accession>
<dbReference type="InterPro" id="IPR006260">
    <property type="entry name" value="TonB/TolA_C"/>
</dbReference>
<evidence type="ECO:0000256" key="9">
    <source>
        <dbReference type="ARBA" id="ARBA00023136"/>
    </source>
</evidence>
<dbReference type="GO" id="GO:0030288">
    <property type="term" value="C:outer membrane-bounded periplasmic space"/>
    <property type="evidence" value="ECO:0007669"/>
    <property type="project" value="InterPro"/>
</dbReference>
<evidence type="ECO:0000256" key="4">
    <source>
        <dbReference type="ARBA" id="ARBA00022475"/>
    </source>
</evidence>
<keyword evidence="8" id="KW-1133">Transmembrane helix</keyword>
<dbReference type="Gene3D" id="3.30.1150.10">
    <property type="match status" value="1"/>
</dbReference>
<dbReference type="PROSITE" id="PS52015">
    <property type="entry name" value="TONB_CTD"/>
    <property type="match status" value="1"/>
</dbReference>
<dbReference type="GO" id="GO:0015891">
    <property type="term" value="P:siderophore transport"/>
    <property type="evidence" value="ECO:0007669"/>
    <property type="project" value="InterPro"/>
</dbReference>
<keyword evidence="6" id="KW-0812">Transmembrane</keyword>
<organism evidence="12 13">
    <name type="scientific">Helicobacter enhydrae</name>
    <dbReference type="NCBI Taxonomy" id="222136"/>
    <lineage>
        <taxon>Bacteria</taxon>
        <taxon>Pseudomonadati</taxon>
        <taxon>Campylobacterota</taxon>
        <taxon>Epsilonproteobacteria</taxon>
        <taxon>Campylobacterales</taxon>
        <taxon>Helicobacteraceae</taxon>
        <taxon>Helicobacter</taxon>
    </lineage>
</organism>
<sequence length="234" mass="26035">MKALIFRPKKINPTLFGFCCALALYALLFFALLSTQDHKISIQENGNQTFTLKLTKSSIKAQTKQEKSLANPPKPKQTPIPKNIRKAENKTIKQTQKITPQNALEQTKEVAQNTPPKDISSNTKADTQAEQEIEALAYNQGVTDDFLSKIHQAISNNNSYPRIAKIRGLEGDVIIGFCLNIDGSLEELQILQSTADTLLNTTALKAVSKASKSFPKPTRRVRIKVPISYHFAKK</sequence>
<evidence type="ECO:0000313" key="13">
    <source>
        <dbReference type="Proteomes" id="UP000092884"/>
    </source>
</evidence>
<keyword evidence="9" id="KW-0472">Membrane</keyword>
<keyword evidence="5" id="KW-0997">Cell inner membrane</keyword>
<dbReference type="InterPro" id="IPR051045">
    <property type="entry name" value="TonB-dependent_transducer"/>
</dbReference>
<keyword evidence="13" id="KW-1185">Reference proteome</keyword>
<evidence type="ECO:0000256" key="2">
    <source>
        <dbReference type="ARBA" id="ARBA00006555"/>
    </source>
</evidence>
<dbReference type="InterPro" id="IPR037682">
    <property type="entry name" value="TonB_C"/>
</dbReference>
<protein>
    <recommendedName>
        <fullName evidence="11">TonB C-terminal domain-containing protein</fullName>
    </recommendedName>
</protein>
<keyword evidence="7" id="KW-0653">Protein transport</keyword>
<evidence type="ECO:0000256" key="5">
    <source>
        <dbReference type="ARBA" id="ARBA00022519"/>
    </source>
</evidence>
<evidence type="ECO:0000313" key="12">
    <source>
        <dbReference type="EMBL" id="ANV97806.1"/>
    </source>
</evidence>
<dbReference type="RefSeq" id="WP_066339440.1">
    <property type="nucleotide sequence ID" value="NZ_CP016503.1"/>
</dbReference>
<dbReference type="STRING" id="222136.BBW65_02850"/>
<keyword evidence="4" id="KW-1003">Cell membrane</keyword>
<comment type="subcellular location">
    <subcellularLocation>
        <location evidence="1">Cell inner membrane</location>
        <topology evidence="1">Single-pass membrane protein</topology>
        <orientation evidence="1">Periplasmic side</orientation>
    </subcellularLocation>
</comment>
<dbReference type="PRINTS" id="PR01374">
    <property type="entry name" value="TONBPROTEIN"/>
</dbReference>
<comment type="similarity">
    <text evidence="2">Belongs to the TonB family.</text>
</comment>
<keyword evidence="3" id="KW-0813">Transport</keyword>
<gene>
    <name evidence="12" type="ORF">BBW65_02850</name>
</gene>
<evidence type="ECO:0000256" key="8">
    <source>
        <dbReference type="ARBA" id="ARBA00022989"/>
    </source>
</evidence>
<dbReference type="SUPFAM" id="SSF74653">
    <property type="entry name" value="TolA/TonB C-terminal domain"/>
    <property type="match status" value="1"/>
</dbReference>
<reference evidence="13" key="1">
    <citation type="submission" date="2016-07" db="EMBL/GenBank/DDBJ databases">
        <authorList>
            <person name="Florea S."/>
            <person name="Webb J.S."/>
            <person name="Jaromczyk J."/>
            <person name="Schardl C.L."/>
        </authorList>
    </citation>
    <scope>NUCLEOTIDE SEQUENCE [LARGE SCALE GENOMIC DNA]</scope>
    <source>
        <strain evidence="13">MIT 01-6242</strain>
    </source>
</reference>
<dbReference type="EMBL" id="CP016503">
    <property type="protein sequence ID" value="ANV97806.1"/>
    <property type="molecule type" value="Genomic_DNA"/>
</dbReference>
<dbReference type="GO" id="GO:0031992">
    <property type="term" value="F:energy transducer activity"/>
    <property type="evidence" value="ECO:0007669"/>
    <property type="project" value="InterPro"/>
</dbReference>
<dbReference type="GO" id="GO:0015031">
    <property type="term" value="P:protein transport"/>
    <property type="evidence" value="ECO:0007669"/>
    <property type="project" value="UniProtKB-KW"/>
</dbReference>
<feature type="region of interest" description="Disordered" evidence="10">
    <location>
        <begin position="62"/>
        <end position="127"/>
    </location>
</feature>
<proteinExistence type="inferred from homology"/>
<feature type="compositionally biased region" description="Polar residues" evidence="10">
    <location>
        <begin position="92"/>
        <end position="127"/>
    </location>
</feature>
<evidence type="ECO:0000256" key="7">
    <source>
        <dbReference type="ARBA" id="ARBA00022927"/>
    </source>
</evidence>
<dbReference type="GO" id="GO:0098797">
    <property type="term" value="C:plasma membrane protein complex"/>
    <property type="evidence" value="ECO:0007669"/>
    <property type="project" value="TreeGrafter"/>
</dbReference>
<dbReference type="NCBIfam" id="TIGR01352">
    <property type="entry name" value="tonB_Cterm"/>
    <property type="match status" value="1"/>
</dbReference>
<name>A0A1B1U4X4_9HELI</name>
<dbReference type="AlphaFoldDB" id="A0A1B1U4X4"/>
<dbReference type="Pfam" id="PF03544">
    <property type="entry name" value="TonB_C"/>
    <property type="match status" value="1"/>
</dbReference>
<dbReference type="PANTHER" id="PTHR33446:SF2">
    <property type="entry name" value="PROTEIN TONB"/>
    <property type="match status" value="1"/>
</dbReference>
<evidence type="ECO:0000256" key="6">
    <source>
        <dbReference type="ARBA" id="ARBA00022692"/>
    </source>
</evidence>
<dbReference type="Proteomes" id="UP000092884">
    <property type="component" value="Chromosome"/>
</dbReference>
<evidence type="ECO:0000259" key="11">
    <source>
        <dbReference type="PROSITE" id="PS52015"/>
    </source>
</evidence>
<feature type="domain" description="TonB C-terminal" evidence="11">
    <location>
        <begin position="145"/>
        <end position="234"/>
    </location>
</feature>
<dbReference type="KEGG" id="het:BBW65_02850"/>
<evidence type="ECO:0000256" key="3">
    <source>
        <dbReference type="ARBA" id="ARBA00022448"/>
    </source>
</evidence>
<evidence type="ECO:0000256" key="10">
    <source>
        <dbReference type="SAM" id="MobiDB-lite"/>
    </source>
</evidence>
<dbReference type="InterPro" id="IPR003538">
    <property type="entry name" value="TonB"/>
</dbReference>
<dbReference type="OrthoDB" id="5334999at2"/>